<proteinExistence type="predicted"/>
<accession>A0A409XZ97</accession>
<dbReference type="Proteomes" id="UP000284706">
    <property type="component" value="Unassembled WGS sequence"/>
</dbReference>
<evidence type="ECO:0000313" key="2">
    <source>
        <dbReference type="EMBL" id="PPQ96076.1"/>
    </source>
</evidence>
<keyword evidence="3" id="KW-1185">Reference proteome</keyword>
<keyword evidence="1" id="KW-1133">Transmembrane helix</keyword>
<dbReference type="OrthoDB" id="3061708at2759"/>
<keyword evidence="1" id="KW-0472">Membrane</keyword>
<evidence type="ECO:0000256" key="1">
    <source>
        <dbReference type="SAM" id="Phobius"/>
    </source>
</evidence>
<dbReference type="EMBL" id="NHYE01001397">
    <property type="protein sequence ID" value="PPQ96076.1"/>
    <property type="molecule type" value="Genomic_DNA"/>
</dbReference>
<organism evidence="2 3">
    <name type="scientific">Gymnopilus dilepis</name>
    <dbReference type="NCBI Taxonomy" id="231916"/>
    <lineage>
        <taxon>Eukaryota</taxon>
        <taxon>Fungi</taxon>
        <taxon>Dikarya</taxon>
        <taxon>Basidiomycota</taxon>
        <taxon>Agaricomycotina</taxon>
        <taxon>Agaricomycetes</taxon>
        <taxon>Agaricomycetidae</taxon>
        <taxon>Agaricales</taxon>
        <taxon>Agaricineae</taxon>
        <taxon>Hymenogastraceae</taxon>
        <taxon>Gymnopilus</taxon>
    </lineage>
</organism>
<reference evidence="2 3" key="1">
    <citation type="journal article" date="2018" name="Evol. Lett.">
        <title>Horizontal gene cluster transfer increased hallucinogenic mushroom diversity.</title>
        <authorList>
            <person name="Reynolds H.T."/>
            <person name="Vijayakumar V."/>
            <person name="Gluck-Thaler E."/>
            <person name="Korotkin H.B."/>
            <person name="Matheny P.B."/>
            <person name="Slot J.C."/>
        </authorList>
    </citation>
    <scope>NUCLEOTIDE SEQUENCE [LARGE SCALE GENOMIC DNA]</scope>
    <source>
        <strain evidence="2 3">SRW20</strain>
    </source>
</reference>
<protein>
    <submittedName>
        <fullName evidence="2">Uncharacterized protein</fullName>
    </submittedName>
</protein>
<gene>
    <name evidence="2" type="ORF">CVT26_004708</name>
</gene>
<feature type="transmembrane region" description="Helical" evidence="1">
    <location>
        <begin position="162"/>
        <end position="178"/>
    </location>
</feature>
<sequence length="434" mass="47999">MRDGPLLILFSAISSEPGGNWDTSPVQGTGNGTLSCGLKSTSVTFNLTGSATWYMDGEFSASQAILVPKATLSNWVPDPDSHIIKFCESHSLPIVRNVAIAFAGSADVQAQAMLDIATFTNNPGLRLTVNVVNSAIATSTSDDPSSSPCPSDRPVLKKHHKAVGIVSIMAIVLIYLHAHFWKLVVIQLASSIFVAVGWLAFRKHQLQFYADKDVGPVQIAMFLSGDEDIFRSEDISRKRAREHIVAWQVLDIGHSRESSNFLPGKGEPQLGFATVEDVDGPRQAIKPLASAKAPAAWLGDEWEEMEDLDISEGLTNKSDRLHFAYGSLVPLLTFEECLLSSPPTRHFYPINSRDEKYTVNPELYLHIFVSNGYTAGQYGHGIVRNIRGDMLTKRGIKVSSLKPISYWHIYKMNGKIRLKKTREDMIELEEWDNV</sequence>
<dbReference type="AlphaFoldDB" id="A0A409XZ97"/>
<evidence type="ECO:0000313" key="3">
    <source>
        <dbReference type="Proteomes" id="UP000284706"/>
    </source>
</evidence>
<dbReference type="InParanoid" id="A0A409XZ97"/>
<keyword evidence="1" id="KW-0812">Transmembrane</keyword>
<comment type="caution">
    <text evidence="2">The sequence shown here is derived from an EMBL/GenBank/DDBJ whole genome shotgun (WGS) entry which is preliminary data.</text>
</comment>
<feature type="transmembrane region" description="Helical" evidence="1">
    <location>
        <begin position="184"/>
        <end position="201"/>
    </location>
</feature>
<name>A0A409XZ97_9AGAR</name>